<name>A0A3S9SXT7_9FIRM</name>
<gene>
    <name evidence="1" type="ORF">BBF96_06530</name>
</gene>
<protein>
    <recommendedName>
        <fullName evidence="3">DUF3795 domain-containing protein</fullName>
    </recommendedName>
</protein>
<reference evidence="1 2" key="1">
    <citation type="submission" date="2016-07" db="EMBL/GenBank/DDBJ databases">
        <title>Genome and transcriptome analysis of iron-reducing fermentative bacteria Anoxybacter fermentans.</title>
        <authorList>
            <person name="Zeng X."/>
            <person name="Shao Z."/>
        </authorList>
    </citation>
    <scope>NUCLEOTIDE SEQUENCE [LARGE SCALE GENOMIC DNA]</scope>
    <source>
        <strain evidence="1 2">DY22613</strain>
    </source>
</reference>
<proteinExistence type="predicted"/>
<dbReference type="AlphaFoldDB" id="A0A3S9SXT7"/>
<dbReference type="InterPro" id="IPR024227">
    <property type="entry name" value="DUF3795"/>
</dbReference>
<accession>A0A3S9SXT7</accession>
<dbReference type="EMBL" id="CP016379">
    <property type="protein sequence ID" value="AZR73070.1"/>
    <property type="molecule type" value="Genomic_DNA"/>
</dbReference>
<keyword evidence="2" id="KW-1185">Reference proteome</keyword>
<evidence type="ECO:0000313" key="1">
    <source>
        <dbReference type="EMBL" id="AZR73070.1"/>
    </source>
</evidence>
<dbReference type="RefSeq" id="WP_127016400.1">
    <property type="nucleotide sequence ID" value="NZ_CP016379.1"/>
</dbReference>
<dbReference type="OrthoDB" id="9803966at2"/>
<evidence type="ECO:0000313" key="2">
    <source>
        <dbReference type="Proteomes" id="UP000267250"/>
    </source>
</evidence>
<sequence length="111" mass="12932">MGMIAYCGIKCDECLVFIATKRMMKVKKRIANSWSTEKYPLNPEDVERYGCKNGDKIRQCNISFNLKSCVYCDNYPCNKISKVFEKNLDAQQNLEKSKEIKDIEKIECENI</sequence>
<dbReference type="KEGG" id="aft:BBF96_06530"/>
<dbReference type="Pfam" id="PF12675">
    <property type="entry name" value="DUF3795"/>
    <property type="match status" value="1"/>
</dbReference>
<organism evidence="1 2">
    <name type="scientific">Anoxybacter fermentans</name>
    <dbReference type="NCBI Taxonomy" id="1323375"/>
    <lineage>
        <taxon>Bacteria</taxon>
        <taxon>Bacillati</taxon>
        <taxon>Bacillota</taxon>
        <taxon>Clostridia</taxon>
        <taxon>Halanaerobiales</taxon>
        <taxon>Anoxybacter</taxon>
    </lineage>
</organism>
<dbReference type="Proteomes" id="UP000267250">
    <property type="component" value="Chromosome"/>
</dbReference>
<evidence type="ECO:0008006" key="3">
    <source>
        <dbReference type="Google" id="ProtNLM"/>
    </source>
</evidence>